<feature type="non-terminal residue" evidence="1">
    <location>
        <position position="123"/>
    </location>
</feature>
<gene>
    <name evidence="1" type="ORF">METZ01_LOCUS393018</name>
</gene>
<reference evidence="1" key="1">
    <citation type="submission" date="2018-05" db="EMBL/GenBank/DDBJ databases">
        <authorList>
            <person name="Lanie J.A."/>
            <person name="Ng W.-L."/>
            <person name="Kazmierczak K.M."/>
            <person name="Andrzejewski T.M."/>
            <person name="Davidsen T.M."/>
            <person name="Wayne K.J."/>
            <person name="Tettelin H."/>
            <person name="Glass J.I."/>
            <person name="Rusch D."/>
            <person name="Podicherti R."/>
            <person name="Tsui H.-C.T."/>
            <person name="Winkler M.E."/>
        </authorList>
    </citation>
    <scope>NUCLEOTIDE SEQUENCE</scope>
</reference>
<evidence type="ECO:0000313" key="1">
    <source>
        <dbReference type="EMBL" id="SVD40164.1"/>
    </source>
</evidence>
<dbReference type="AlphaFoldDB" id="A0A382V0Z3"/>
<accession>A0A382V0Z3</accession>
<proteinExistence type="predicted"/>
<dbReference type="Pfam" id="PF06676">
    <property type="entry name" value="DUF1178"/>
    <property type="match status" value="1"/>
</dbReference>
<name>A0A382V0Z3_9ZZZZ</name>
<dbReference type="EMBL" id="UINC01148340">
    <property type="protein sequence ID" value="SVD40164.1"/>
    <property type="molecule type" value="Genomic_DNA"/>
</dbReference>
<sequence>MILFDLKCSNGHIFEAWFSDSKNFLKQSKNRAISCPFCQNDNIIKAPMAPNISTRRTKEEKGMGVDVAMPLRKGDITQKNFSAKVSSRKEDSLKNSEKKIMKNFSKEMKKLREFVESNCTYVG</sequence>
<organism evidence="1">
    <name type="scientific">marine metagenome</name>
    <dbReference type="NCBI Taxonomy" id="408172"/>
    <lineage>
        <taxon>unclassified sequences</taxon>
        <taxon>metagenomes</taxon>
        <taxon>ecological metagenomes</taxon>
    </lineage>
</organism>
<dbReference type="InterPro" id="IPR009562">
    <property type="entry name" value="DUF1178"/>
</dbReference>
<protein>
    <submittedName>
        <fullName evidence="1">Uncharacterized protein</fullName>
    </submittedName>
</protein>